<organism evidence="2 3">
    <name type="scientific">Erythranthe guttata</name>
    <name type="common">Yellow monkey flower</name>
    <name type="synonym">Mimulus guttatus</name>
    <dbReference type="NCBI Taxonomy" id="4155"/>
    <lineage>
        <taxon>Eukaryota</taxon>
        <taxon>Viridiplantae</taxon>
        <taxon>Streptophyta</taxon>
        <taxon>Embryophyta</taxon>
        <taxon>Tracheophyta</taxon>
        <taxon>Spermatophyta</taxon>
        <taxon>Magnoliopsida</taxon>
        <taxon>eudicotyledons</taxon>
        <taxon>Gunneridae</taxon>
        <taxon>Pentapetalae</taxon>
        <taxon>asterids</taxon>
        <taxon>lamiids</taxon>
        <taxon>Lamiales</taxon>
        <taxon>Phrymaceae</taxon>
        <taxon>Erythranthe</taxon>
    </lineage>
</organism>
<reference evidence="2 3" key="1">
    <citation type="journal article" date="2013" name="Proc. Natl. Acad. Sci. U.S.A.">
        <title>Fine-scale variation in meiotic recombination in Mimulus inferred from population shotgun sequencing.</title>
        <authorList>
            <person name="Hellsten U."/>
            <person name="Wright K.M."/>
            <person name="Jenkins J."/>
            <person name="Shu S."/>
            <person name="Yuan Y."/>
            <person name="Wessler S.R."/>
            <person name="Schmutz J."/>
            <person name="Willis J.H."/>
            <person name="Rokhsar D.S."/>
        </authorList>
    </citation>
    <scope>NUCLEOTIDE SEQUENCE [LARGE SCALE GENOMIC DNA]</scope>
    <source>
        <strain evidence="3">cv. DUN x IM62</strain>
    </source>
</reference>
<proteinExistence type="predicted"/>
<evidence type="ECO:0000313" key="3">
    <source>
        <dbReference type="Proteomes" id="UP000030748"/>
    </source>
</evidence>
<sequence length="268" mass="30918">MTVKTTLPGPRFFIKEFYVPALDLSQRYTTRPNNNNNNNNNTIVVFNPCLFFDIAFVNIEDDHRVHYGDVNLLTSRSHAPTGTSPIAQIPLRFLTEKTRKTPTHKGPRVRINQTHTTLNPTPNHSQRVETHKESRLTKSRDSQRVETHKESNRHEEEILEQGEKQVEFSWSLLVTVLSRRRGLFNSPQEPTSTEAEGSGYWCHRFPAEKSDQKRGQKSREPNQYIGGEINRFSRFDPLIGSRPILHVGFFKCGLAPRWAGYMLVLGHR</sequence>
<keyword evidence="3" id="KW-1185">Reference proteome</keyword>
<protein>
    <submittedName>
        <fullName evidence="2">Uncharacterized protein</fullName>
    </submittedName>
</protein>
<feature type="region of interest" description="Disordered" evidence="1">
    <location>
        <begin position="101"/>
        <end position="160"/>
    </location>
</feature>
<accession>A0A022QB86</accession>
<dbReference type="GO" id="GO:0009506">
    <property type="term" value="C:plasmodesma"/>
    <property type="evidence" value="ECO:0000318"/>
    <property type="project" value="GO_Central"/>
</dbReference>
<dbReference type="GO" id="GO:0005886">
    <property type="term" value="C:plasma membrane"/>
    <property type="evidence" value="ECO:0000318"/>
    <property type="project" value="GO_Central"/>
</dbReference>
<name>A0A022QB86_ERYGU</name>
<dbReference type="AlphaFoldDB" id="A0A022QB86"/>
<evidence type="ECO:0000256" key="1">
    <source>
        <dbReference type="SAM" id="MobiDB-lite"/>
    </source>
</evidence>
<gene>
    <name evidence="2" type="ORF">MIMGU_mgv11b020926mg</name>
</gene>
<dbReference type="Proteomes" id="UP000030748">
    <property type="component" value="Unassembled WGS sequence"/>
</dbReference>
<feature type="compositionally biased region" description="Polar residues" evidence="1">
    <location>
        <begin position="111"/>
        <end position="125"/>
    </location>
</feature>
<evidence type="ECO:0000313" key="2">
    <source>
        <dbReference type="EMBL" id="EYU24884.1"/>
    </source>
</evidence>
<dbReference type="EMBL" id="KI632106">
    <property type="protein sequence ID" value="EYU24884.1"/>
    <property type="molecule type" value="Genomic_DNA"/>
</dbReference>
<feature type="compositionally biased region" description="Basic and acidic residues" evidence="1">
    <location>
        <begin position="126"/>
        <end position="160"/>
    </location>
</feature>